<dbReference type="EMBL" id="FOGU01000011">
    <property type="protein sequence ID" value="SES33520.1"/>
    <property type="molecule type" value="Genomic_DNA"/>
</dbReference>
<dbReference type="AlphaFoldDB" id="A0A1H9WHZ9"/>
<proteinExistence type="predicted"/>
<organism evidence="2 3">
    <name type="scientific">Tranquillimonas rosea</name>
    <dbReference type="NCBI Taxonomy" id="641238"/>
    <lineage>
        <taxon>Bacteria</taxon>
        <taxon>Pseudomonadati</taxon>
        <taxon>Pseudomonadota</taxon>
        <taxon>Alphaproteobacteria</taxon>
        <taxon>Rhodobacterales</taxon>
        <taxon>Roseobacteraceae</taxon>
        <taxon>Tranquillimonas</taxon>
    </lineage>
</organism>
<sequence>EEIRASLLELLLDNGQLWEMLRRSGGSAGEDVRTG</sequence>
<feature type="non-terminal residue" evidence="2">
    <location>
        <position position="1"/>
    </location>
</feature>
<gene>
    <name evidence="1" type="ORF">SAMN04490244_102441</name>
    <name evidence="2" type="ORF">SAMN04490244_1111</name>
</gene>
<keyword evidence="3" id="KW-1185">Reference proteome</keyword>
<protein>
    <submittedName>
        <fullName evidence="2">Uncharacterized protein</fullName>
    </submittedName>
</protein>
<evidence type="ECO:0000313" key="2">
    <source>
        <dbReference type="EMBL" id="SES33520.1"/>
    </source>
</evidence>
<dbReference type="EMBL" id="FOGU01000002">
    <property type="protein sequence ID" value="SER75752.1"/>
    <property type="molecule type" value="Genomic_DNA"/>
</dbReference>
<name>A0A1H9WHZ9_9RHOB</name>
<evidence type="ECO:0000313" key="3">
    <source>
        <dbReference type="Proteomes" id="UP000198885"/>
    </source>
</evidence>
<accession>A0A1H9WHZ9</accession>
<evidence type="ECO:0000313" key="1">
    <source>
        <dbReference type="EMBL" id="SER75752.1"/>
    </source>
</evidence>
<reference evidence="2 3" key="1">
    <citation type="submission" date="2016-10" db="EMBL/GenBank/DDBJ databases">
        <authorList>
            <person name="de Groot N.N."/>
        </authorList>
    </citation>
    <scope>NUCLEOTIDE SEQUENCE [LARGE SCALE GENOMIC DNA]</scope>
    <source>
        <strain evidence="2 3">DSM 23042</strain>
    </source>
</reference>
<dbReference type="Proteomes" id="UP000198885">
    <property type="component" value="Unassembled WGS sequence"/>
</dbReference>